<feature type="region of interest" description="Disordered" evidence="1">
    <location>
        <begin position="199"/>
        <end position="218"/>
    </location>
</feature>
<dbReference type="Proteomes" id="UP000652013">
    <property type="component" value="Unassembled WGS sequence"/>
</dbReference>
<protein>
    <submittedName>
        <fullName evidence="2">Uncharacterized protein</fullName>
    </submittedName>
</protein>
<gene>
    <name evidence="2" type="ORF">Sya03_05630</name>
</gene>
<accession>A0A8J4DGK1</accession>
<dbReference type="AlphaFoldDB" id="A0A8J4DGK1"/>
<organism evidence="2 3">
    <name type="scientific">Spirilliplanes yamanashiensis</name>
    <dbReference type="NCBI Taxonomy" id="42233"/>
    <lineage>
        <taxon>Bacteria</taxon>
        <taxon>Bacillati</taxon>
        <taxon>Actinomycetota</taxon>
        <taxon>Actinomycetes</taxon>
        <taxon>Micromonosporales</taxon>
        <taxon>Micromonosporaceae</taxon>
        <taxon>Spirilliplanes</taxon>
    </lineage>
</organism>
<keyword evidence="3" id="KW-1185">Reference proteome</keyword>
<name>A0A8J4DGK1_9ACTN</name>
<dbReference type="RefSeq" id="WP_203936543.1">
    <property type="nucleotide sequence ID" value="NZ_BAAAGJ010000005.1"/>
</dbReference>
<dbReference type="EMBL" id="BOOY01000003">
    <property type="protein sequence ID" value="GIJ01211.1"/>
    <property type="molecule type" value="Genomic_DNA"/>
</dbReference>
<sequence>MTTPLPENAPSTSSLISSESVTNFEHILEFGKRLSEQLDPGDVLGRWMSHHIAELIIRAESATDDLRDSAEKAASDVIMKLWANRDGAPWRRKPLRDFDEVFAALERLGSETTRWGYTRIFDDQSRPTDEQTSNSVLLAAACDLDHYTRSVVRSVVALAASEAESDEEPWVRVGIKLVEDGQARAIRRLQSLRLRARLRGEESDSVTPENLDLDDHDPILEGLSESLSYAADAFLRIQSRLPLPESNDVDDKQQAD</sequence>
<proteinExistence type="predicted"/>
<comment type="caution">
    <text evidence="2">The sequence shown here is derived from an EMBL/GenBank/DDBJ whole genome shotgun (WGS) entry which is preliminary data.</text>
</comment>
<reference evidence="2" key="1">
    <citation type="submission" date="2021-01" db="EMBL/GenBank/DDBJ databases">
        <title>Whole genome shotgun sequence of Spirilliplanes yamanashiensis NBRC 15828.</title>
        <authorList>
            <person name="Komaki H."/>
            <person name="Tamura T."/>
        </authorList>
    </citation>
    <scope>NUCLEOTIDE SEQUENCE</scope>
    <source>
        <strain evidence="2">NBRC 15828</strain>
    </source>
</reference>
<evidence type="ECO:0000313" key="3">
    <source>
        <dbReference type="Proteomes" id="UP000652013"/>
    </source>
</evidence>
<evidence type="ECO:0000313" key="2">
    <source>
        <dbReference type="EMBL" id="GIJ01211.1"/>
    </source>
</evidence>
<evidence type="ECO:0000256" key="1">
    <source>
        <dbReference type="SAM" id="MobiDB-lite"/>
    </source>
</evidence>